<feature type="transmembrane region" description="Helical" evidence="5">
    <location>
        <begin position="12"/>
        <end position="34"/>
    </location>
</feature>
<dbReference type="Proteomes" id="UP000570517">
    <property type="component" value="Unassembled WGS sequence"/>
</dbReference>
<dbReference type="GO" id="GO:0016020">
    <property type="term" value="C:membrane"/>
    <property type="evidence" value="ECO:0007669"/>
    <property type="project" value="UniProtKB-SubCell"/>
</dbReference>
<reference evidence="6 7" key="1">
    <citation type="submission" date="2020-05" db="EMBL/GenBank/DDBJ databases">
        <title>Draft genome sequence of Mycobacterium hippocampi DL, isolated from European seabass, Dicentrarchus labrax, reared in fish farms.</title>
        <authorList>
            <person name="Stathopoulou P."/>
            <person name="Asimakis E."/>
            <person name="Tzokas K."/>
            <person name="Batargias C."/>
            <person name="Tsiamis G."/>
        </authorList>
    </citation>
    <scope>NUCLEOTIDE SEQUENCE [LARGE SCALE GENOMIC DNA]</scope>
    <source>
        <strain evidence="6 7">DL</strain>
    </source>
</reference>
<evidence type="ECO:0000256" key="2">
    <source>
        <dbReference type="ARBA" id="ARBA00022692"/>
    </source>
</evidence>
<keyword evidence="3 5" id="KW-1133">Transmembrane helix</keyword>
<evidence type="ECO:0000313" key="7">
    <source>
        <dbReference type="Proteomes" id="UP000570517"/>
    </source>
</evidence>
<dbReference type="InterPro" id="IPR032808">
    <property type="entry name" value="DoxX"/>
</dbReference>
<feature type="transmembrane region" description="Helical" evidence="5">
    <location>
        <begin position="46"/>
        <end position="63"/>
    </location>
</feature>
<organism evidence="6 7">
    <name type="scientific">Mycolicibacterium hippocampi</name>
    <dbReference type="NCBI Taxonomy" id="659824"/>
    <lineage>
        <taxon>Bacteria</taxon>
        <taxon>Bacillati</taxon>
        <taxon>Actinomycetota</taxon>
        <taxon>Actinomycetes</taxon>
        <taxon>Mycobacteriales</taxon>
        <taxon>Mycobacteriaceae</taxon>
        <taxon>Mycolicibacterium</taxon>
    </lineage>
</organism>
<keyword evidence="2 5" id="KW-0812">Transmembrane</keyword>
<evidence type="ECO:0000313" key="6">
    <source>
        <dbReference type="EMBL" id="NVN49885.1"/>
    </source>
</evidence>
<evidence type="ECO:0000256" key="1">
    <source>
        <dbReference type="ARBA" id="ARBA00004141"/>
    </source>
</evidence>
<dbReference type="RefSeq" id="WP_178358236.1">
    <property type="nucleotide sequence ID" value="NZ_JABFYL010000018.1"/>
</dbReference>
<evidence type="ECO:0000256" key="5">
    <source>
        <dbReference type="SAM" id="Phobius"/>
    </source>
</evidence>
<keyword evidence="4 5" id="KW-0472">Membrane</keyword>
<name>A0A850PQZ1_9MYCO</name>
<keyword evidence="7" id="KW-1185">Reference proteome</keyword>
<evidence type="ECO:0000256" key="4">
    <source>
        <dbReference type="ARBA" id="ARBA00023136"/>
    </source>
</evidence>
<comment type="subcellular location">
    <subcellularLocation>
        <location evidence="1">Membrane</location>
        <topology evidence="1">Multi-pass membrane protein</topology>
    </subcellularLocation>
</comment>
<sequence length="118" mass="12826">MTFSLPDPTWPVLVLAVIQFGDGLLCVKPAAFIAECFEAVRWPRRWWWLMPVIKFAAAAGLLAGLWVPYLAALTCAALIGYFVAAIGMHIAARDFGRNLFVNATGMLAICVAVPVLAF</sequence>
<gene>
    <name evidence="6" type="ORF">HLY00_188</name>
</gene>
<feature type="transmembrane region" description="Helical" evidence="5">
    <location>
        <begin position="69"/>
        <end position="92"/>
    </location>
</feature>
<accession>A0A850PQZ1</accession>
<feature type="transmembrane region" description="Helical" evidence="5">
    <location>
        <begin position="99"/>
        <end position="117"/>
    </location>
</feature>
<comment type="caution">
    <text evidence="6">The sequence shown here is derived from an EMBL/GenBank/DDBJ whole genome shotgun (WGS) entry which is preliminary data.</text>
</comment>
<dbReference type="AlphaFoldDB" id="A0A850PQZ1"/>
<protein>
    <recommendedName>
        <fullName evidence="8">DoxX family protein</fullName>
    </recommendedName>
</protein>
<proteinExistence type="predicted"/>
<dbReference type="Pfam" id="PF13564">
    <property type="entry name" value="DoxX_2"/>
    <property type="match status" value="1"/>
</dbReference>
<evidence type="ECO:0008006" key="8">
    <source>
        <dbReference type="Google" id="ProtNLM"/>
    </source>
</evidence>
<evidence type="ECO:0000256" key="3">
    <source>
        <dbReference type="ARBA" id="ARBA00022989"/>
    </source>
</evidence>
<dbReference type="EMBL" id="JABFYL010000018">
    <property type="protein sequence ID" value="NVN49885.1"/>
    <property type="molecule type" value="Genomic_DNA"/>
</dbReference>